<accession>A0A0L1JHI5</accession>
<keyword evidence="3" id="KW-1185">Reference proteome</keyword>
<feature type="compositionally biased region" description="Polar residues" evidence="1">
    <location>
        <begin position="65"/>
        <end position="74"/>
    </location>
</feature>
<dbReference type="OrthoDB" id="3508621at2759"/>
<dbReference type="GeneID" id="26802427"/>
<gene>
    <name evidence="2" type="ORF">ANOM_000623</name>
</gene>
<proteinExistence type="predicted"/>
<comment type="caution">
    <text evidence="2">The sequence shown here is derived from an EMBL/GenBank/DDBJ whole genome shotgun (WGS) entry which is preliminary data.</text>
</comment>
<dbReference type="AlphaFoldDB" id="A0A0L1JHI5"/>
<evidence type="ECO:0000256" key="1">
    <source>
        <dbReference type="SAM" id="MobiDB-lite"/>
    </source>
</evidence>
<organism evidence="2 3">
    <name type="scientific">Aspergillus nomiae NRRL (strain ATCC 15546 / NRRL 13137 / CBS 260.88 / M93)</name>
    <dbReference type="NCBI Taxonomy" id="1509407"/>
    <lineage>
        <taxon>Eukaryota</taxon>
        <taxon>Fungi</taxon>
        <taxon>Dikarya</taxon>
        <taxon>Ascomycota</taxon>
        <taxon>Pezizomycotina</taxon>
        <taxon>Eurotiomycetes</taxon>
        <taxon>Eurotiomycetidae</taxon>
        <taxon>Eurotiales</taxon>
        <taxon>Aspergillaceae</taxon>
        <taxon>Aspergillus</taxon>
        <taxon>Aspergillus subgen. Circumdati</taxon>
    </lineage>
</organism>
<reference evidence="2 3" key="1">
    <citation type="submission" date="2014-06" db="EMBL/GenBank/DDBJ databases">
        <title>The Genome of the Aflatoxigenic Filamentous Fungus Aspergillus nomius.</title>
        <authorList>
            <person name="Moore M.G."/>
            <person name="Shannon B.M."/>
            <person name="Brian M.M."/>
        </authorList>
    </citation>
    <scope>NUCLEOTIDE SEQUENCE [LARGE SCALE GENOMIC DNA]</scope>
    <source>
        <strain evidence="2 3">NRRL 13137</strain>
    </source>
</reference>
<protein>
    <submittedName>
        <fullName evidence="2">Uncharacterized protein</fullName>
    </submittedName>
</protein>
<evidence type="ECO:0000313" key="2">
    <source>
        <dbReference type="EMBL" id="KNG91162.1"/>
    </source>
</evidence>
<dbReference type="EMBL" id="JNOM01000005">
    <property type="protein sequence ID" value="KNG91162.1"/>
    <property type="molecule type" value="Genomic_DNA"/>
</dbReference>
<name>A0A0L1JHI5_ASPN3</name>
<dbReference type="RefSeq" id="XP_015412085.1">
    <property type="nucleotide sequence ID" value="XM_015545881.1"/>
</dbReference>
<evidence type="ECO:0000313" key="3">
    <source>
        <dbReference type="Proteomes" id="UP000037505"/>
    </source>
</evidence>
<feature type="region of interest" description="Disordered" evidence="1">
    <location>
        <begin position="58"/>
        <end position="78"/>
    </location>
</feature>
<sequence length="292" mass="33474">MLKGYPSWNTFLESFEKEGGEGNLFLAKKFQEEACEVQNDEIRDDIILSPVSKCSRSKRAEETHPYTTSKTNPTGRLVDGVELDDDMEMTPEESLTGSSFESVGSWENRSWGPEELWNIMYPKAPDEQIVIAVLINFLKGFKAVFKSGEYIARTDGYLRGKVNGDVRAVVEVKASLRSLMWREICIQESVQMVAWLKAVPPNPEELPIHRYNVSQDRGEMWHIFARYDEQYLDYLKGNSGKRSPLSFMTMYQAGPWDIQSKEGMAHLSPILLSLALRADDENSTREREHMDR</sequence>
<dbReference type="STRING" id="1509407.A0A0L1JHI5"/>
<dbReference type="Proteomes" id="UP000037505">
    <property type="component" value="Unassembled WGS sequence"/>
</dbReference>